<sequence>MSQKQISSIVLISEIRECLSMQSFTLRRSQLSQRNLCQNQGEQTYIVFGGICGIYGISTTLQLKMGRKSMIDTTFFGTILQQKMTEICGYSVASEEQLFREFNDLSNSKRQACWQALATQIGRTPNQVKDFYYNSWTKQFSADPAKYQDELMFLIRKLQLFCSEDNLVRSVCHQFTESHSLENFNAKTLNKFVRKLMGCPESSSSQSFSEHSSSVRLIVFENLE</sequence>
<dbReference type="Proteomes" id="UP001642409">
    <property type="component" value="Unassembled WGS sequence"/>
</dbReference>
<reference evidence="1" key="1">
    <citation type="submission" date="2023-06" db="EMBL/GenBank/DDBJ databases">
        <authorList>
            <person name="Kurt Z."/>
        </authorList>
    </citation>
    <scope>NUCLEOTIDE SEQUENCE</scope>
</reference>
<name>A0AA86NX50_9EUKA</name>
<dbReference type="AlphaFoldDB" id="A0AA86NX50"/>
<evidence type="ECO:0000313" key="2">
    <source>
        <dbReference type="EMBL" id="CAL5975372.1"/>
    </source>
</evidence>
<reference evidence="2 3" key="2">
    <citation type="submission" date="2024-07" db="EMBL/GenBank/DDBJ databases">
        <authorList>
            <person name="Akdeniz Z."/>
        </authorList>
    </citation>
    <scope>NUCLEOTIDE SEQUENCE [LARGE SCALE GENOMIC DNA]</scope>
</reference>
<organism evidence="1">
    <name type="scientific">Hexamita inflata</name>
    <dbReference type="NCBI Taxonomy" id="28002"/>
    <lineage>
        <taxon>Eukaryota</taxon>
        <taxon>Metamonada</taxon>
        <taxon>Diplomonadida</taxon>
        <taxon>Hexamitidae</taxon>
        <taxon>Hexamitinae</taxon>
        <taxon>Hexamita</taxon>
    </lineage>
</organism>
<evidence type="ECO:0000313" key="1">
    <source>
        <dbReference type="EMBL" id="CAI9927845.1"/>
    </source>
</evidence>
<accession>A0AA86NX50</accession>
<keyword evidence="3" id="KW-1185">Reference proteome</keyword>
<dbReference type="EMBL" id="CATOUU010000386">
    <property type="protein sequence ID" value="CAI9927845.1"/>
    <property type="molecule type" value="Genomic_DNA"/>
</dbReference>
<gene>
    <name evidence="1" type="ORF">HINF_LOCUS15490</name>
    <name evidence="2" type="ORF">HINF_LOCUS3299</name>
</gene>
<evidence type="ECO:0000313" key="3">
    <source>
        <dbReference type="Proteomes" id="UP001642409"/>
    </source>
</evidence>
<dbReference type="EMBL" id="CAXDID020000006">
    <property type="protein sequence ID" value="CAL5975372.1"/>
    <property type="molecule type" value="Genomic_DNA"/>
</dbReference>
<comment type="caution">
    <text evidence="1">The sequence shown here is derived from an EMBL/GenBank/DDBJ whole genome shotgun (WGS) entry which is preliminary data.</text>
</comment>
<proteinExistence type="predicted"/>
<protein>
    <submittedName>
        <fullName evidence="1">Uncharacterized protein</fullName>
    </submittedName>
</protein>